<dbReference type="Pfam" id="PF03372">
    <property type="entry name" value="Exo_endo_phos"/>
    <property type="match status" value="1"/>
</dbReference>
<keyword evidence="7" id="KW-0460">Magnesium</keyword>
<feature type="transmembrane region" description="Helical" evidence="9">
    <location>
        <begin position="27"/>
        <end position="52"/>
    </location>
</feature>
<accession>A0A2I1M4J7</accession>
<keyword evidence="11" id="KW-0255">Endonuclease</keyword>
<evidence type="ECO:0000256" key="4">
    <source>
        <dbReference type="ARBA" id="ARBA00022723"/>
    </source>
</evidence>
<evidence type="ECO:0000256" key="2">
    <source>
        <dbReference type="ARBA" id="ARBA00001946"/>
    </source>
</evidence>
<keyword evidence="3" id="KW-0540">Nuclease</keyword>
<evidence type="ECO:0000256" key="8">
    <source>
        <dbReference type="ARBA" id="ARBA00023204"/>
    </source>
</evidence>
<gene>
    <name evidence="11" type="ORF">CYJ32_06040</name>
</gene>
<proteinExistence type="predicted"/>
<dbReference type="InterPro" id="IPR005135">
    <property type="entry name" value="Endo/exonuclease/phosphatase"/>
</dbReference>
<dbReference type="Gene3D" id="3.60.10.10">
    <property type="entry name" value="Endonuclease/exonuclease/phosphatase"/>
    <property type="match status" value="1"/>
</dbReference>
<comment type="caution">
    <text evidence="11">The sequence shown here is derived from an EMBL/GenBank/DDBJ whole genome shotgun (WGS) entry which is preliminary data.</text>
</comment>
<feature type="transmembrane region" description="Helical" evidence="9">
    <location>
        <begin position="59"/>
        <end position="80"/>
    </location>
</feature>
<keyword evidence="4" id="KW-0479">Metal-binding</keyword>
<keyword evidence="8" id="KW-0234">DNA repair</keyword>
<reference evidence="11 12" key="1">
    <citation type="submission" date="2017-12" db="EMBL/GenBank/DDBJ databases">
        <title>Phylogenetic diversity of female urinary microbiome.</title>
        <authorList>
            <person name="Thomas-White K."/>
            <person name="Wolfe A.J."/>
        </authorList>
    </citation>
    <scope>NUCLEOTIDE SEQUENCE [LARGE SCALE GENOMIC DNA]</scope>
    <source>
        <strain evidence="11 12">UMB0064</strain>
    </source>
</reference>
<dbReference type="GO" id="GO:0006281">
    <property type="term" value="P:DNA repair"/>
    <property type="evidence" value="ECO:0007669"/>
    <property type="project" value="UniProtKB-KW"/>
</dbReference>
<evidence type="ECO:0000259" key="10">
    <source>
        <dbReference type="Pfam" id="PF03372"/>
    </source>
</evidence>
<dbReference type="GO" id="GO:0046872">
    <property type="term" value="F:metal ion binding"/>
    <property type="evidence" value="ECO:0007669"/>
    <property type="project" value="UniProtKB-KW"/>
</dbReference>
<organism evidence="11 12">
    <name type="scientific">Alloscardovia omnicolens</name>
    <dbReference type="NCBI Taxonomy" id="419015"/>
    <lineage>
        <taxon>Bacteria</taxon>
        <taxon>Bacillati</taxon>
        <taxon>Actinomycetota</taxon>
        <taxon>Actinomycetes</taxon>
        <taxon>Bifidobacteriales</taxon>
        <taxon>Bifidobacteriaceae</taxon>
        <taxon>Alloscardovia</taxon>
    </lineage>
</organism>
<dbReference type="GO" id="GO:0004519">
    <property type="term" value="F:endonuclease activity"/>
    <property type="evidence" value="ECO:0007669"/>
    <property type="project" value="UniProtKB-KW"/>
</dbReference>
<keyword evidence="9" id="KW-0812">Transmembrane</keyword>
<feature type="domain" description="Endonuclease/exonuclease/phosphatase" evidence="10">
    <location>
        <begin position="110"/>
        <end position="320"/>
    </location>
</feature>
<keyword evidence="11" id="KW-0269">Exonuclease</keyword>
<evidence type="ECO:0000313" key="11">
    <source>
        <dbReference type="EMBL" id="PKZ15051.1"/>
    </source>
</evidence>
<keyword evidence="6" id="KW-0378">Hydrolase</keyword>
<dbReference type="PANTHER" id="PTHR15822:SF4">
    <property type="entry name" value="TYROSYL-DNA PHOSPHODIESTERASE 2"/>
    <property type="match status" value="1"/>
</dbReference>
<evidence type="ECO:0000256" key="3">
    <source>
        <dbReference type="ARBA" id="ARBA00022722"/>
    </source>
</evidence>
<dbReference type="GO" id="GO:0004527">
    <property type="term" value="F:exonuclease activity"/>
    <property type="evidence" value="ECO:0007669"/>
    <property type="project" value="UniProtKB-KW"/>
</dbReference>
<keyword evidence="9" id="KW-1133">Transmembrane helix</keyword>
<comment type="cofactor">
    <cofactor evidence="2">
        <name>Mg(2+)</name>
        <dbReference type="ChEBI" id="CHEBI:18420"/>
    </cofactor>
</comment>
<evidence type="ECO:0000256" key="1">
    <source>
        <dbReference type="ARBA" id="ARBA00001936"/>
    </source>
</evidence>
<dbReference type="AlphaFoldDB" id="A0A2I1M4J7"/>
<comment type="cofactor">
    <cofactor evidence="1">
        <name>Mn(2+)</name>
        <dbReference type="ChEBI" id="CHEBI:29035"/>
    </cofactor>
</comment>
<evidence type="ECO:0000313" key="12">
    <source>
        <dbReference type="Proteomes" id="UP000242263"/>
    </source>
</evidence>
<evidence type="ECO:0000256" key="7">
    <source>
        <dbReference type="ARBA" id="ARBA00022842"/>
    </source>
</evidence>
<dbReference type="EMBL" id="PKGU01000003">
    <property type="protein sequence ID" value="PKZ15051.1"/>
    <property type="molecule type" value="Genomic_DNA"/>
</dbReference>
<sequence length="330" mass="36003">MLVWILLGVIALWMALRYLPAGWDSFGSLPFAIALIPLLAVPLVGTLGLAALTHNRAQVWASIALLVVHLVWSLTFFVPIPAGMMPVLGSPRQTMSSSAHANSTQQLTVMTVNARYGRADTSVILHTIEQMNVDVLAVQEVSADFVQRLHDAGISPVMAYEQLGEKKDSDNGGFNAVWSRYPATSSGATLLENMGSNTPWITLQVNNNAVRVVSTHPYSPQRSTKQWQHDIAALAQLTSGADMPTIVMGDMNSSTFHPSLRATINTGLLDSSLEVHRGAHPTFPSSWTFLPSVIEIDHVLHTREMQAVSVRTAVIPRTDHQALICTLSWR</sequence>
<keyword evidence="9" id="KW-0472">Membrane</keyword>
<dbReference type="SUPFAM" id="SSF56219">
    <property type="entry name" value="DNase I-like"/>
    <property type="match status" value="1"/>
</dbReference>
<dbReference type="InterPro" id="IPR036691">
    <property type="entry name" value="Endo/exonu/phosph_ase_sf"/>
</dbReference>
<keyword evidence="5" id="KW-0227">DNA damage</keyword>
<protein>
    <submittedName>
        <fullName evidence="11">Endonuclease/exonuclease/phosphatase family protein</fullName>
    </submittedName>
</protein>
<dbReference type="InterPro" id="IPR051547">
    <property type="entry name" value="TDP2-like"/>
</dbReference>
<dbReference type="Proteomes" id="UP000242263">
    <property type="component" value="Unassembled WGS sequence"/>
</dbReference>
<evidence type="ECO:0000256" key="9">
    <source>
        <dbReference type="SAM" id="Phobius"/>
    </source>
</evidence>
<dbReference type="PANTHER" id="PTHR15822">
    <property type="entry name" value="TRAF AND TNF RECEPTOR-ASSOCIATED PROTEIN"/>
    <property type="match status" value="1"/>
</dbReference>
<dbReference type="RefSeq" id="WP_049216781.1">
    <property type="nucleotide sequence ID" value="NZ_JVKN01000007.1"/>
</dbReference>
<name>A0A2I1M4J7_9BIFI</name>
<evidence type="ECO:0000256" key="6">
    <source>
        <dbReference type="ARBA" id="ARBA00022801"/>
    </source>
</evidence>
<evidence type="ECO:0000256" key="5">
    <source>
        <dbReference type="ARBA" id="ARBA00022763"/>
    </source>
</evidence>